<sequence length="225" mass="24495">METGRRTVAPRSSVALRPAPAWELSRILIGIAVVGILVYAYALRIAVGDVNPFDYFGYFTNLTGLIAAGVLIGTGFLGVSGRRAPSWLTLLRGLVTAYLIVVGVIYNVLVPGTGSAPPWVSVVLHVVFPVVVVLDWLLVGDRPRLPWRLLWLLLPYPVMWLIVVLLRGVTDGWVPYGFLLPERGPLSLLLHIVVLLAAVLLAGVLVWSASRFRGVWSAGRGIDRT</sequence>
<keyword evidence="1" id="KW-0812">Transmembrane</keyword>
<comment type="caution">
    <text evidence="2">The sequence shown here is derived from an EMBL/GenBank/DDBJ whole genome shotgun (WGS) entry which is preliminary data.</text>
</comment>
<keyword evidence="1" id="KW-1133">Transmembrane helix</keyword>
<gene>
    <name evidence="2" type="ORF">L687_07585</name>
</gene>
<accession>T5KG15</accession>
<evidence type="ECO:0000313" key="2">
    <source>
        <dbReference type="EMBL" id="EQM73130.1"/>
    </source>
</evidence>
<name>T5KG15_MICMQ</name>
<feature type="transmembrane region" description="Helical" evidence="1">
    <location>
        <begin position="90"/>
        <end position="110"/>
    </location>
</feature>
<dbReference type="EMBL" id="ATAO01000228">
    <property type="protein sequence ID" value="EQM73130.1"/>
    <property type="molecule type" value="Genomic_DNA"/>
</dbReference>
<feature type="transmembrane region" description="Helical" evidence="1">
    <location>
        <begin position="188"/>
        <end position="207"/>
    </location>
</feature>
<organism evidence="2 3">
    <name type="scientific">Microbacterium maritypicum MF109</name>
    <dbReference type="NCBI Taxonomy" id="1333857"/>
    <lineage>
        <taxon>Bacteria</taxon>
        <taxon>Bacillati</taxon>
        <taxon>Actinomycetota</taxon>
        <taxon>Actinomycetes</taxon>
        <taxon>Micrococcales</taxon>
        <taxon>Microbacteriaceae</taxon>
        <taxon>Microbacterium</taxon>
    </lineage>
</organism>
<evidence type="ECO:0000256" key="1">
    <source>
        <dbReference type="SAM" id="Phobius"/>
    </source>
</evidence>
<evidence type="ECO:0000313" key="3">
    <source>
        <dbReference type="Proteomes" id="UP000016033"/>
    </source>
</evidence>
<feature type="transmembrane region" description="Helical" evidence="1">
    <location>
        <begin position="149"/>
        <end position="168"/>
    </location>
</feature>
<evidence type="ECO:0008006" key="4">
    <source>
        <dbReference type="Google" id="ProtNLM"/>
    </source>
</evidence>
<feature type="transmembrane region" description="Helical" evidence="1">
    <location>
        <begin position="116"/>
        <end position="137"/>
    </location>
</feature>
<dbReference type="RefSeq" id="WP_021201438.1">
    <property type="nucleotide sequence ID" value="NZ_ATAO01000228.1"/>
</dbReference>
<dbReference type="InterPro" id="IPR049713">
    <property type="entry name" value="Pr6Pr-like"/>
</dbReference>
<feature type="transmembrane region" description="Helical" evidence="1">
    <location>
        <begin position="21"/>
        <end position="43"/>
    </location>
</feature>
<reference evidence="2 3" key="1">
    <citation type="journal article" date="2013" name="Genome Announc.">
        <title>Whole-genome sequences of five oyster-associated bacteria show potential for crude oil hydrocarbon degradation.</title>
        <authorList>
            <person name="Chauhan A."/>
            <person name="Green S."/>
            <person name="Pathak A."/>
            <person name="Thomas J."/>
            <person name="Venkatramanan R."/>
        </authorList>
    </citation>
    <scope>NUCLEOTIDE SEQUENCE [LARGE SCALE GENOMIC DNA]</scope>
    <source>
        <strain evidence="2 3">MF109</strain>
    </source>
</reference>
<proteinExistence type="predicted"/>
<protein>
    <recommendedName>
        <fullName evidence="4">Integral membrane protein</fullName>
    </recommendedName>
</protein>
<dbReference type="AlphaFoldDB" id="T5KG15"/>
<feature type="transmembrane region" description="Helical" evidence="1">
    <location>
        <begin position="55"/>
        <end position="78"/>
    </location>
</feature>
<dbReference type="NCBIfam" id="NF038065">
    <property type="entry name" value="Pr6Pr"/>
    <property type="match status" value="1"/>
</dbReference>
<dbReference type="Proteomes" id="UP000016033">
    <property type="component" value="Unassembled WGS sequence"/>
</dbReference>
<dbReference type="PATRIC" id="fig|1333857.3.peg.3535"/>
<keyword evidence="1" id="KW-0472">Membrane</keyword>